<name>A0ABU9C2E8_9BURK</name>
<dbReference type="EMBL" id="JBBUTG010000053">
    <property type="protein sequence ID" value="MEK8035030.1"/>
    <property type="molecule type" value="Genomic_DNA"/>
</dbReference>
<comment type="caution">
    <text evidence="1">The sequence shown here is derived from an EMBL/GenBank/DDBJ whole genome shotgun (WGS) entry which is preliminary data.</text>
</comment>
<keyword evidence="2" id="KW-1185">Reference proteome</keyword>
<protein>
    <submittedName>
        <fullName evidence="1">Uncharacterized protein</fullName>
    </submittedName>
</protein>
<evidence type="ECO:0000313" key="1">
    <source>
        <dbReference type="EMBL" id="MEK8035030.1"/>
    </source>
</evidence>
<evidence type="ECO:0000313" key="2">
    <source>
        <dbReference type="Proteomes" id="UP001371218"/>
    </source>
</evidence>
<dbReference type="RefSeq" id="WP_341429465.1">
    <property type="nucleotide sequence ID" value="NZ_JBBUTG010000053.1"/>
</dbReference>
<accession>A0ABU9C2E8</accession>
<organism evidence="1 2">
    <name type="scientific">Ideonella lacteola</name>
    <dbReference type="NCBI Taxonomy" id="2984193"/>
    <lineage>
        <taxon>Bacteria</taxon>
        <taxon>Pseudomonadati</taxon>
        <taxon>Pseudomonadota</taxon>
        <taxon>Betaproteobacteria</taxon>
        <taxon>Burkholderiales</taxon>
        <taxon>Sphaerotilaceae</taxon>
        <taxon>Ideonella</taxon>
    </lineage>
</organism>
<proteinExistence type="predicted"/>
<reference evidence="1 2" key="1">
    <citation type="submission" date="2024-04" db="EMBL/GenBank/DDBJ databases">
        <title>Novel species of the genus Ideonella isolated from streams.</title>
        <authorList>
            <person name="Lu H."/>
        </authorList>
    </citation>
    <scope>NUCLEOTIDE SEQUENCE [LARGE SCALE GENOMIC DNA]</scope>
    <source>
        <strain evidence="1 2">DXS29W</strain>
    </source>
</reference>
<dbReference type="Proteomes" id="UP001371218">
    <property type="component" value="Unassembled WGS sequence"/>
</dbReference>
<gene>
    <name evidence="1" type="ORF">AACH06_29795</name>
</gene>
<sequence length="125" mass="14860">MSSRLDKLNRRVTEATLRKTLRTLFSPRNDYGDLDFGELSQELERFGITTQAKFSLLMKRHRRRLVELDRRRLSAQEVKFYSAEFGKEFVKDAMRRQYWFAFPALVRSALELEFGEEAVVREPHA</sequence>